<proteinExistence type="inferred from homology"/>
<reference evidence="3 4" key="1">
    <citation type="submission" date="2018-03" db="EMBL/GenBank/DDBJ databases">
        <title>Genomic Encyclopedia of Archaeal and Bacterial Type Strains, Phase II (KMG-II): from individual species to whole genera.</title>
        <authorList>
            <person name="Goeker M."/>
        </authorList>
    </citation>
    <scope>NUCLEOTIDE SEQUENCE [LARGE SCALE GENOMIC DNA]</scope>
    <source>
        <strain evidence="3 4">DSM 29318</strain>
    </source>
</reference>
<evidence type="ECO:0000313" key="4">
    <source>
        <dbReference type="Proteomes" id="UP000238801"/>
    </source>
</evidence>
<dbReference type="SUPFAM" id="SSF55961">
    <property type="entry name" value="Bet v1-like"/>
    <property type="match status" value="1"/>
</dbReference>
<comment type="similarity">
    <text evidence="1">Belongs to the AHA1 family.</text>
</comment>
<sequence>MEPDHVHMTYIRCTRDALWDALTRAGAVASHHFAGIAARGDLTATGDVQTHHVGDATVLTQKVVEALPKSRLAVDFTPGWADPPTTSRVVFRLQAVGAAQRLTIEHYGDAAQDRAEDGWARFASNLKSWLETGETVIGRMDGVA</sequence>
<dbReference type="EMBL" id="PVTT01000001">
    <property type="protein sequence ID" value="PRY94658.1"/>
    <property type="molecule type" value="Genomic_DNA"/>
</dbReference>
<dbReference type="Proteomes" id="UP000238801">
    <property type="component" value="Unassembled WGS sequence"/>
</dbReference>
<feature type="domain" description="Activator of Hsp90 ATPase homologue 1/2-like C-terminal" evidence="2">
    <location>
        <begin position="13"/>
        <end position="131"/>
    </location>
</feature>
<dbReference type="RefSeq" id="WP_106159136.1">
    <property type="nucleotide sequence ID" value="NZ_PVTT01000001.1"/>
</dbReference>
<dbReference type="Gene3D" id="3.30.530.20">
    <property type="match status" value="1"/>
</dbReference>
<protein>
    <submittedName>
        <fullName evidence="3">Activator of Hsp90 ATPase-like protein</fullName>
    </submittedName>
</protein>
<dbReference type="AlphaFoldDB" id="A0A2T0X6T4"/>
<accession>A0A2T0X6T4</accession>
<evidence type="ECO:0000259" key="2">
    <source>
        <dbReference type="Pfam" id="PF08327"/>
    </source>
</evidence>
<comment type="caution">
    <text evidence="3">The sequence shown here is derived from an EMBL/GenBank/DDBJ whole genome shotgun (WGS) entry which is preliminary data.</text>
</comment>
<name>A0A2T0X6T4_9RHOB</name>
<dbReference type="OrthoDB" id="9815653at2"/>
<organism evidence="3 4">
    <name type="scientific">Hasllibacter halocynthiae</name>
    <dbReference type="NCBI Taxonomy" id="595589"/>
    <lineage>
        <taxon>Bacteria</taxon>
        <taxon>Pseudomonadati</taxon>
        <taxon>Pseudomonadota</taxon>
        <taxon>Alphaproteobacteria</taxon>
        <taxon>Rhodobacterales</taxon>
        <taxon>Roseobacteraceae</taxon>
        <taxon>Hasllibacter</taxon>
    </lineage>
</organism>
<dbReference type="InterPro" id="IPR013538">
    <property type="entry name" value="ASHA1/2-like_C"/>
</dbReference>
<dbReference type="InterPro" id="IPR023393">
    <property type="entry name" value="START-like_dom_sf"/>
</dbReference>
<dbReference type="Pfam" id="PF08327">
    <property type="entry name" value="AHSA1"/>
    <property type="match status" value="1"/>
</dbReference>
<evidence type="ECO:0000256" key="1">
    <source>
        <dbReference type="ARBA" id="ARBA00006817"/>
    </source>
</evidence>
<keyword evidence="4" id="KW-1185">Reference proteome</keyword>
<evidence type="ECO:0000313" key="3">
    <source>
        <dbReference type="EMBL" id="PRY94658.1"/>
    </source>
</evidence>
<gene>
    <name evidence="3" type="ORF">BCF33_0252</name>
</gene>